<evidence type="ECO:0000256" key="4">
    <source>
        <dbReference type="ARBA" id="ARBA00022862"/>
    </source>
</evidence>
<dbReference type="CDD" id="cd02970">
    <property type="entry name" value="PRX_like2"/>
    <property type="match status" value="1"/>
</dbReference>
<dbReference type="Pfam" id="PF00578">
    <property type="entry name" value="AhpC-TSA"/>
    <property type="match status" value="1"/>
</dbReference>
<evidence type="ECO:0000256" key="7">
    <source>
        <dbReference type="ARBA" id="ARBA00023284"/>
    </source>
</evidence>
<comment type="caution">
    <text evidence="13">The sequence shown here is derived from an EMBL/GenBank/DDBJ whole genome shotgun (WGS) entry which is preliminary data.</text>
</comment>
<evidence type="ECO:0000256" key="1">
    <source>
        <dbReference type="ARBA" id="ARBA00003330"/>
    </source>
</evidence>
<keyword evidence="7" id="KW-0676">Redox-active center</keyword>
<gene>
    <name evidence="13" type="ORF">B7R54_00180</name>
</gene>
<evidence type="ECO:0000259" key="12">
    <source>
        <dbReference type="PROSITE" id="PS51352"/>
    </source>
</evidence>
<name>A0A3E0VEK2_9MICO</name>
<dbReference type="PROSITE" id="PS51352">
    <property type="entry name" value="THIOREDOXIN_2"/>
    <property type="match status" value="1"/>
</dbReference>
<dbReference type="PANTHER" id="PTHR42801">
    <property type="entry name" value="THIOREDOXIN-DEPENDENT PEROXIDE REDUCTASE"/>
    <property type="match status" value="1"/>
</dbReference>
<evidence type="ECO:0000256" key="2">
    <source>
        <dbReference type="ARBA" id="ARBA00013017"/>
    </source>
</evidence>
<reference evidence="13 14" key="1">
    <citation type="submission" date="2017-04" db="EMBL/GenBank/DDBJ databases">
        <title>Comparative genome analysis of Subtercola boreus.</title>
        <authorList>
            <person name="Cho Y.-J."/>
            <person name="Cho A."/>
            <person name="Kim O.-S."/>
            <person name="Lee J.-I."/>
        </authorList>
    </citation>
    <scope>NUCLEOTIDE SEQUENCE [LARGE SCALE GENOMIC DNA]</scope>
    <source>
        <strain evidence="13 14">K300</strain>
    </source>
</reference>
<dbReference type="Gene3D" id="3.40.30.10">
    <property type="entry name" value="Glutaredoxin"/>
    <property type="match status" value="1"/>
</dbReference>
<dbReference type="RefSeq" id="WP_116413222.1">
    <property type="nucleotide sequence ID" value="NZ_NBWZ01000001.1"/>
</dbReference>
<comment type="catalytic activity">
    <reaction evidence="11">
        <text>a hydroperoxide + [thioredoxin]-dithiol = an alcohol + [thioredoxin]-disulfide + H2O</text>
        <dbReference type="Rhea" id="RHEA:62620"/>
        <dbReference type="Rhea" id="RHEA-COMP:10698"/>
        <dbReference type="Rhea" id="RHEA-COMP:10700"/>
        <dbReference type="ChEBI" id="CHEBI:15377"/>
        <dbReference type="ChEBI" id="CHEBI:29950"/>
        <dbReference type="ChEBI" id="CHEBI:30879"/>
        <dbReference type="ChEBI" id="CHEBI:35924"/>
        <dbReference type="ChEBI" id="CHEBI:50058"/>
        <dbReference type="EC" id="1.11.1.24"/>
    </reaction>
</comment>
<evidence type="ECO:0000256" key="3">
    <source>
        <dbReference type="ARBA" id="ARBA00022559"/>
    </source>
</evidence>
<dbReference type="AlphaFoldDB" id="A0A3E0VEK2"/>
<keyword evidence="5" id="KW-0560">Oxidoreductase</keyword>
<proteinExistence type="inferred from homology"/>
<accession>A0A3E0VEK2</accession>
<evidence type="ECO:0000313" key="14">
    <source>
        <dbReference type="Proteomes" id="UP000256486"/>
    </source>
</evidence>
<dbReference type="InterPro" id="IPR050924">
    <property type="entry name" value="Peroxiredoxin_BCP/PrxQ"/>
</dbReference>
<sequence>MSNAPSTITAQVTEFNEGFEAQIGPDLSAVFAAEQAALIASGVPAGAVAVGDTVPDADLVTPEGGSTSLSAAIGGSPAVLVFYRGAWCPYCNLTLKTYQKDLLPALREQGVGLIAISPQTPDGSRAAVEGGELEFTVLSDASNVLVRQLGLLTEPSAEARTAHTALGFDVADSNADATGDIPFPTVLIVDADRTVRFADVHVDYTTRTEVPAILDALAGIRV</sequence>
<keyword evidence="6" id="KW-1015">Disulfide bond</keyword>
<dbReference type="PANTHER" id="PTHR42801:SF7">
    <property type="entry name" value="SLL1159 PROTEIN"/>
    <property type="match status" value="1"/>
</dbReference>
<comment type="function">
    <text evidence="1">Thiol-specific peroxidase that catalyzes the reduction of hydrogen peroxide and organic hydroperoxides to water and alcohols, respectively. Plays a role in cell protection against oxidative stress by detoxifying peroxides and as sensor of hydrogen peroxide-mediated signaling events.</text>
</comment>
<dbReference type="InterPro" id="IPR000866">
    <property type="entry name" value="AhpC/TSA"/>
</dbReference>
<dbReference type="EMBL" id="NBWZ01000001">
    <property type="protein sequence ID" value="RFA07800.1"/>
    <property type="molecule type" value="Genomic_DNA"/>
</dbReference>
<dbReference type="InterPro" id="IPR013766">
    <property type="entry name" value="Thioredoxin_domain"/>
</dbReference>
<evidence type="ECO:0000256" key="8">
    <source>
        <dbReference type="ARBA" id="ARBA00032824"/>
    </source>
</evidence>
<evidence type="ECO:0000256" key="9">
    <source>
        <dbReference type="ARBA" id="ARBA00038489"/>
    </source>
</evidence>
<keyword evidence="14" id="KW-1185">Reference proteome</keyword>
<evidence type="ECO:0000256" key="5">
    <source>
        <dbReference type="ARBA" id="ARBA00023002"/>
    </source>
</evidence>
<keyword evidence="4" id="KW-0049">Antioxidant</keyword>
<keyword evidence="3" id="KW-0575">Peroxidase</keyword>
<dbReference type="GO" id="GO:0008379">
    <property type="term" value="F:thioredoxin peroxidase activity"/>
    <property type="evidence" value="ECO:0007669"/>
    <property type="project" value="TreeGrafter"/>
</dbReference>
<feature type="domain" description="Thioredoxin" evidence="12">
    <location>
        <begin position="48"/>
        <end position="222"/>
    </location>
</feature>
<protein>
    <recommendedName>
        <fullName evidence="2">thioredoxin-dependent peroxiredoxin</fullName>
        <ecNumber evidence="2">1.11.1.24</ecNumber>
    </recommendedName>
    <alternativeName>
        <fullName evidence="10">Bacterioferritin comigratory protein</fullName>
    </alternativeName>
    <alternativeName>
        <fullName evidence="8">Thioredoxin peroxidase</fullName>
    </alternativeName>
</protein>
<organism evidence="13 14">
    <name type="scientific">Subtercola boreus</name>
    <dbReference type="NCBI Taxonomy" id="120213"/>
    <lineage>
        <taxon>Bacteria</taxon>
        <taxon>Bacillati</taxon>
        <taxon>Actinomycetota</taxon>
        <taxon>Actinomycetes</taxon>
        <taxon>Micrococcales</taxon>
        <taxon>Microbacteriaceae</taxon>
        <taxon>Subtercola</taxon>
    </lineage>
</organism>
<dbReference type="SUPFAM" id="SSF52833">
    <property type="entry name" value="Thioredoxin-like"/>
    <property type="match status" value="1"/>
</dbReference>
<dbReference type="Proteomes" id="UP000256486">
    <property type="component" value="Unassembled WGS sequence"/>
</dbReference>
<dbReference type="InterPro" id="IPR036249">
    <property type="entry name" value="Thioredoxin-like_sf"/>
</dbReference>
<dbReference type="EC" id="1.11.1.24" evidence="2"/>
<comment type="similarity">
    <text evidence="9">Belongs to the peroxiredoxin family. BCP/PrxQ subfamily.</text>
</comment>
<dbReference type="GO" id="GO:0005737">
    <property type="term" value="C:cytoplasm"/>
    <property type="evidence" value="ECO:0007669"/>
    <property type="project" value="TreeGrafter"/>
</dbReference>
<evidence type="ECO:0000256" key="10">
    <source>
        <dbReference type="ARBA" id="ARBA00041373"/>
    </source>
</evidence>
<evidence type="ECO:0000256" key="11">
    <source>
        <dbReference type="ARBA" id="ARBA00049091"/>
    </source>
</evidence>
<dbReference type="GO" id="GO:0034599">
    <property type="term" value="P:cellular response to oxidative stress"/>
    <property type="evidence" value="ECO:0007669"/>
    <property type="project" value="TreeGrafter"/>
</dbReference>
<evidence type="ECO:0000313" key="13">
    <source>
        <dbReference type="EMBL" id="RFA07800.1"/>
    </source>
</evidence>
<dbReference type="GO" id="GO:0045454">
    <property type="term" value="P:cell redox homeostasis"/>
    <property type="evidence" value="ECO:0007669"/>
    <property type="project" value="TreeGrafter"/>
</dbReference>
<evidence type="ECO:0000256" key="6">
    <source>
        <dbReference type="ARBA" id="ARBA00023157"/>
    </source>
</evidence>
<dbReference type="OrthoDB" id="9809746at2"/>